<comment type="caution">
    <text evidence="1">The sequence shown here is derived from an EMBL/GenBank/DDBJ whole genome shotgun (WGS) entry which is preliminary data.</text>
</comment>
<evidence type="ECO:0000313" key="1">
    <source>
        <dbReference type="EMBL" id="OYR16804.1"/>
    </source>
</evidence>
<evidence type="ECO:0000313" key="2">
    <source>
        <dbReference type="Proteomes" id="UP000216345"/>
    </source>
</evidence>
<sequence length="43" mass="4825">MQGSGVELKMERGCLCRPDGRHLRLLIIDKIVVGFDINGLQRS</sequence>
<dbReference type="EMBL" id="NNRK01000021">
    <property type="protein sequence ID" value="OYR16804.1"/>
    <property type="molecule type" value="Genomic_DNA"/>
</dbReference>
<keyword evidence="2" id="KW-1185">Reference proteome</keyword>
<organism evidence="1 2">
    <name type="scientific">Brucella rhizosphaerae</name>
    <dbReference type="NCBI Taxonomy" id="571254"/>
    <lineage>
        <taxon>Bacteria</taxon>
        <taxon>Pseudomonadati</taxon>
        <taxon>Pseudomonadota</taxon>
        <taxon>Alphaproteobacteria</taxon>
        <taxon>Hyphomicrobiales</taxon>
        <taxon>Brucellaceae</taxon>
        <taxon>Brucella/Ochrobactrum group</taxon>
        <taxon>Brucella</taxon>
    </lineage>
</organism>
<name>A0A256FPM8_9HYPH</name>
<accession>A0A256FPM8</accession>
<reference evidence="1 2" key="1">
    <citation type="submission" date="2017-07" db="EMBL/GenBank/DDBJ databases">
        <title>Phylogenetic study on the rhizospheric bacterium Ochrobactrum sp. A44.</title>
        <authorList>
            <person name="Krzyzanowska D.M."/>
            <person name="Ossowicki A."/>
            <person name="Rajewska M."/>
            <person name="Maciag T."/>
            <person name="Kaczynski Z."/>
            <person name="Czerwicka M."/>
            <person name="Jafra S."/>
        </authorList>
    </citation>
    <scope>NUCLEOTIDE SEQUENCE [LARGE SCALE GENOMIC DNA]</scope>
    <source>
        <strain evidence="1 2">PR17</strain>
    </source>
</reference>
<dbReference type="Proteomes" id="UP000216345">
    <property type="component" value="Unassembled WGS sequence"/>
</dbReference>
<gene>
    <name evidence="1" type="ORF">CEV32_4081</name>
</gene>
<dbReference type="AlphaFoldDB" id="A0A256FPM8"/>
<proteinExistence type="predicted"/>
<protein>
    <submittedName>
        <fullName evidence="1">Uncharacterized protein</fullName>
    </submittedName>
</protein>